<keyword evidence="6" id="KW-0631">Potassium channel</keyword>
<evidence type="ECO:0000256" key="8">
    <source>
        <dbReference type="ARBA" id="ARBA00022989"/>
    </source>
</evidence>
<organism evidence="14 15">
    <name type="scientific">Companilactobacillus tucceti DSM 20183</name>
    <dbReference type="NCBI Taxonomy" id="1423811"/>
    <lineage>
        <taxon>Bacteria</taxon>
        <taxon>Bacillati</taxon>
        <taxon>Bacillota</taxon>
        <taxon>Bacilli</taxon>
        <taxon>Lactobacillales</taxon>
        <taxon>Lactobacillaceae</taxon>
        <taxon>Companilactobacillus</taxon>
    </lineage>
</organism>
<comment type="catalytic activity">
    <reaction evidence="12">
        <text>K(+)(in) = K(+)(out)</text>
        <dbReference type="Rhea" id="RHEA:29463"/>
        <dbReference type="ChEBI" id="CHEBI:29103"/>
    </reaction>
</comment>
<evidence type="ECO:0000313" key="15">
    <source>
        <dbReference type="Proteomes" id="UP000050929"/>
    </source>
</evidence>
<feature type="transmembrane region" description="Helical" evidence="13">
    <location>
        <begin position="12"/>
        <end position="30"/>
    </location>
</feature>
<evidence type="ECO:0000256" key="2">
    <source>
        <dbReference type="ARBA" id="ARBA00006920"/>
    </source>
</evidence>
<dbReference type="RefSeq" id="WP_057763860.1">
    <property type="nucleotide sequence ID" value="NZ_AZDG01000001.1"/>
</dbReference>
<dbReference type="GO" id="GO:0016020">
    <property type="term" value="C:membrane"/>
    <property type="evidence" value="ECO:0007669"/>
    <property type="project" value="UniProtKB-SubCell"/>
</dbReference>
<evidence type="ECO:0000256" key="9">
    <source>
        <dbReference type="ARBA" id="ARBA00023065"/>
    </source>
</evidence>
<dbReference type="InterPro" id="IPR010617">
    <property type="entry name" value="TMEM175-like"/>
</dbReference>
<reference evidence="14 15" key="1">
    <citation type="journal article" date="2015" name="Genome Announc.">
        <title>Expanding the biotechnology potential of lactobacilli through comparative genomics of 213 strains and associated genera.</title>
        <authorList>
            <person name="Sun Z."/>
            <person name="Harris H.M."/>
            <person name="McCann A."/>
            <person name="Guo C."/>
            <person name="Argimon S."/>
            <person name="Zhang W."/>
            <person name="Yang X."/>
            <person name="Jeffery I.B."/>
            <person name="Cooney J.C."/>
            <person name="Kagawa T.F."/>
            <person name="Liu W."/>
            <person name="Song Y."/>
            <person name="Salvetti E."/>
            <person name="Wrobel A."/>
            <person name="Rasinkangas P."/>
            <person name="Parkhill J."/>
            <person name="Rea M.C."/>
            <person name="O'Sullivan O."/>
            <person name="Ritari J."/>
            <person name="Douillard F.P."/>
            <person name="Paul Ross R."/>
            <person name="Yang R."/>
            <person name="Briner A.E."/>
            <person name="Felis G.E."/>
            <person name="de Vos W.M."/>
            <person name="Barrangou R."/>
            <person name="Klaenhammer T.R."/>
            <person name="Caufield P.W."/>
            <person name="Cui Y."/>
            <person name="Zhang H."/>
            <person name="O'Toole P.W."/>
        </authorList>
    </citation>
    <scope>NUCLEOTIDE SEQUENCE [LARGE SCALE GENOMIC DNA]</scope>
    <source>
        <strain evidence="14 15">DSM 20183</strain>
    </source>
</reference>
<feature type="transmembrane region" description="Helical" evidence="13">
    <location>
        <begin position="106"/>
        <end position="126"/>
    </location>
</feature>
<evidence type="ECO:0000256" key="4">
    <source>
        <dbReference type="ARBA" id="ARBA00022538"/>
    </source>
</evidence>
<dbReference type="GO" id="GO:0005267">
    <property type="term" value="F:potassium channel activity"/>
    <property type="evidence" value="ECO:0007669"/>
    <property type="project" value="UniProtKB-KW"/>
</dbReference>
<dbReference type="GO" id="GO:0015252">
    <property type="term" value="F:proton channel activity"/>
    <property type="evidence" value="ECO:0007669"/>
    <property type="project" value="InterPro"/>
</dbReference>
<evidence type="ECO:0000256" key="11">
    <source>
        <dbReference type="ARBA" id="ARBA00023303"/>
    </source>
</evidence>
<evidence type="ECO:0000256" key="10">
    <source>
        <dbReference type="ARBA" id="ARBA00023136"/>
    </source>
</evidence>
<keyword evidence="9" id="KW-0406">Ion transport</keyword>
<protein>
    <submittedName>
        <fullName evidence="14">Integral membrane protein</fullName>
    </submittedName>
</protein>
<keyword evidence="4" id="KW-0633">Potassium transport</keyword>
<keyword evidence="8 13" id="KW-1133">Transmembrane helix</keyword>
<dbReference type="Pfam" id="PF06736">
    <property type="entry name" value="TMEM175"/>
    <property type="match status" value="1"/>
</dbReference>
<evidence type="ECO:0000256" key="13">
    <source>
        <dbReference type="SAM" id="Phobius"/>
    </source>
</evidence>
<evidence type="ECO:0000256" key="5">
    <source>
        <dbReference type="ARBA" id="ARBA00022692"/>
    </source>
</evidence>
<evidence type="ECO:0000256" key="1">
    <source>
        <dbReference type="ARBA" id="ARBA00004141"/>
    </source>
</evidence>
<evidence type="ECO:0000256" key="7">
    <source>
        <dbReference type="ARBA" id="ARBA00022958"/>
    </source>
</evidence>
<dbReference type="Proteomes" id="UP000050929">
    <property type="component" value="Unassembled WGS sequence"/>
</dbReference>
<dbReference type="PATRIC" id="fig|1423811.3.peg.210"/>
<keyword evidence="5 13" id="KW-0812">Transmembrane</keyword>
<proteinExistence type="inferred from homology"/>
<keyword evidence="7" id="KW-0630">Potassium</keyword>
<feature type="transmembrane region" description="Helical" evidence="13">
    <location>
        <begin position="147"/>
        <end position="164"/>
    </location>
</feature>
<sequence length="189" mass="21554">MFKNSKSRLDAISDGIFAVVLTIMVLNIKVPESVSATSIHQLIKEIIIYLISVDVVSQYWFFHQEMFNSIKEVKSHLMILNMCFLTTVSLIPFATAWLNNNLFSKITVITFALILTSANFFQYLLFRLILIDSTQINKHDLEEKRSALIMLISSFGYLLIGGIYPPSLLILVILSLFIRSTVAFILRKV</sequence>
<keyword evidence="11" id="KW-0407">Ion channel</keyword>
<accession>A0A0R1J381</accession>
<dbReference type="PANTHER" id="PTHR31462">
    <property type="entry name" value="ENDOSOMAL/LYSOSOMAL POTASSIUM CHANNEL TMEM175"/>
    <property type="match status" value="1"/>
</dbReference>
<evidence type="ECO:0000256" key="12">
    <source>
        <dbReference type="ARBA" id="ARBA00034430"/>
    </source>
</evidence>
<comment type="similarity">
    <text evidence="2">Belongs to the TMEM175 family.</text>
</comment>
<gene>
    <name evidence="14" type="ORF">FC72_GL000211</name>
</gene>
<name>A0A0R1J381_9LACO</name>
<evidence type="ECO:0000256" key="6">
    <source>
        <dbReference type="ARBA" id="ARBA00022826"/>
    </source>
</evidence>
<comment type="caution">
    <text evidence="14">The sequence shown here is derived from an EMBL/GenBank/DDBJ whole genome shotgun (WGS) entry which is preliminary data.</text>
</comment>
<dbReference type="AlphaFoldDB" id="A0A0R1J381"/>
<dbReference type="STRING" id="1423811.FC72_GL000211"/>
<comment type="subcellular location">
    <subcellularLocation>
        <location evidence="1">Membrane</location>
        <topology evidence="1">Multi-pass membrane protein</topology>
    </subcellularLocation>
</comment>
<feature type="transmembrane region" description="Helical" evidence="13">
    <location>
        <begin position="42"/>
        <end position="62"/>
    </location>
</feature>
<evidence type="ECO:0000313" key="14">
    <source>
        <dbReference type="EMBL" id="KRK65766.1"/>
    </source>
</evidence>
<dbReference type="PANTHER" id="PTHR31462:SF5">
    <property type="entry name" value="ENDOSOMAL_LYSOSOMAL PROTON CHANNEL TMEM175"/>
    <property type="match status" value="1"/>
</dbReference>
<feature type="transmembrane region" description="Helical" evidence="13">
    <location>
        <begin position="74"/>
        <end position="94"/>
    </location>
</feature>
<keyword evidence="3" id="KW-0813">Transport</keyword>
<keyword evidence="15" id="KW-1185">Reference proteome</keyword>
<dbReference type="EMBL" id="AZDG01000001">
    <property type="protein sequence ID" value="KRK65766.1"/>
    <property type="molecule type" value="Genomic_DNA"/>
</dbReference>
<evidence type="ECO:0000256" key="3">
    <source>
        <dbReference type="ARBA" id="ARBA00022448"/>
    </source>
</evidence>
<keyword evidence="10 13" id="KW-0472">Membrane</keyword>
<dbReference type="OrthoDB" id="7626281at2"/>